<dbReference type="Pfam" id="PF00544">
    <property type="entry name" value="Pectate_lyase_4"/>
    <property type="match status" value="1"/>
</dbReference>
<keyword evidence="1" id="KW-0456">Lyase</keyword>
<feature type="domain" description="Pectate lyase" evidence="2">
    <location>
        <begin position="1"/>
        <end position="184"/>
    </location>
</feature>
<dbReference type="PANTHER" id="PTHR31683:SF80">
    <property type="entry name" value="PECTATE LYASE 16-RELATED"/>
    <property type="match status" value="1"/>
</dbReference>
<dbReference type="InterPro" id="IPR011050">
    <property type="entry name" value="Pectin_lyase_fold/virulence"/>
</dbReference>
<dbReference type="InterPro" id="IPR012334">
    <property type="entry name" value="Pectin_lyas_fold"/>
</dbReference>
<accession>A0AAV1EG94</accession>
<evidence type="ECO:0000256" key="1">
    <source>
        <dbReference type="ARBA" id="ARBA00023239"/>
    </source>
</evidence>
<dbReference type="Proteomes" id="UP001161247">
    <property type="component" value="Chromosome 9"/>
</dbReference>
<dbReference type="EMBL" id="OX459126">
    <property type="protein sequence ID" value="CAI9118752.1"/>
    <property type="molecule type" value="Genomic_DNA"/>
</dbReference>
<proteinExistence type="predicted"/>
<evidence type="ECO:0000259" key="2">
    <source>
        <dbReference type="SMART" id="SM00656"/>
    </source>
</evidence>
<dbReference type="SUPFAM" id="SSF51126">
    <property type="entry name" value="Pectin lyase-like"/>
    <property type="match status" value="1"/>
</dbReference>
<evidence type="ECO:0000313" key="3">
    <source>
        <dbReference type="EMBL" id="CAI9118752.1"/>
    </source>
</evidence>
<dbReference type="InterPro" id="IPR045032">
    <property type="entry name" value="PEL"/>
</dbReference>
<dbReference type="PANTHER" id="PTHR31683">
    <property type="entry name" value="PECTATE LYASE 18-RELATED"/>
    <property type="match status" value="1"/>
</dbReference>
<dbReference type="Gene3D" id="2.160.20.10">
    <property type="entry name" value="Single-stranded right-handed beta-helix, Pectin lyase-like"/>
    <property type="match status" value="2"/>
</dbReference>
<reference evidence="3" key="1">
    <citation type="submission" date="2023-03" db="EMBL/GenBank/DDBJ databases">
        <authorList>
            <person name="Julca I."/>
        </authorList>
    </citation>
    <scope>NUCLEOTIDE SEQUENCE</scope>
</reference>
<evidence type="ECO:0000313" key="4">
    <source>
        <dbReference type="Proteomes" id="UP001161247"/>
    </source>
</evidence>
<protein>
    <submittedName>
        <fullName evidence="3">OLC1v1020356C1</fullName>
    </submittedName>
</protein>
<dbReference type="SMART" id="SM00656">
    <property type="entry name" value="Amb_all"/>
    <property type="match status" value="1"/>
</dbReference>
<name>A0AAV1EG94_OLDCO</name>
<organism evidence="3 4">
    <name type="scientific">Oldenlandia corymbosa var. corymbosa</name>
    <dbReference type="NCBI Taxonomy" id="529605"/>
    <lineage>
        <taxon>Eukaryota</taxon>
        <taxon>Viridiplantae</taxon>
        <taxon>Streptophyta</taxon>
        <taxon>Embryophyta</taxon>
        <taxon>Tracheophyta</taxon>
        <taxon>Spermatophyta</taxon>
        <taxon>Magnoliopsida</taxon>
        <taxon>eudicotyledons</taxon>
        <taxon>Gunneridae</taxon>
        <taxon>Pentapetalae</taxon>
        <taxon>asterids</taxon>
        <taxon>lamiids</taxon>
        <taxon>Gentianales</taxon>
        <taxon>Rubiaceae</taxon>
        <taxon>Rubioideae</taxon>
        <taxon>Spermacoceae</taxon>
        <taxon>Hedyotis-Oldenlandia complex</taxon>
        <taxon>Oldenlandia</taxon>
    </lineage>
</organism>
<dbReference type="AlphaFoldDB" id="A0AAV1EG94"/>
<sequence length="196" mass="21747">MVITLKKELMIHSHKTVDGRGVRVEITRGPCIGIENVKHVIIHGINIHDCQRRVGLVQIPPTLASRGKAGCSEDEHECSGDAVNIKNSSHIWIDHCYLSNCTDGLIDVNHASNNVTIFNSRFTNHVKVTKRQGHNTEQEWNKWRWTSKRDLFMNGAVFVSSGVENGEPAYSLTQKFRVVKASLVLALTSSAGPLPA</sequence>
<dbReference type="GO" id="GO:0030570">
    <property type="term" value="F:pectate lyase activity"/>
    <property type="evidence" value="ECO:0007669"/>
    <property type="project" value="InterPro"/>
</dbReference>
<dbReference type="InterPro" id="IPR002022">
    <property type="entry name" value="Pec_lyase"/>
</dbReference>
<keyword evidence="4" id="KW-1185">Reference proteome</keyword>
<gene>
    <name evidence="3" type="ORF">OLC1_LOCUS24549</name>
</gene>